<protein>
    <submittedName>
        <fullName evidence="3">Uncharacterized protein</fullName>
    </submittedName>
</protein>
<comment type="similarity">
    <text evidence="1 2">Belongs to the glycosyl hydrolase 1 family.</text>
</comment>
<name>A0AAN7JSH5_9MYRT</name>
<evidence type="ECO:0000313" key="4">
    <source>
        <dbReference type="Proteomes" id="UP001345219"/>
    </source>
</evidence>
<dbReference type="AlphaFoldDB" id="A0AAN7JSH5"/>
<dbReference type="SUPFAM" id="SSF51445">
    <property type="entry name" value="(Trans)glycosidases"/>
    <property type="match status" value="1"/>
</dbReference>
<dbReference type="GO" id="GO:0008422">
    <property type="term" value="F:beta-glucosidase activity"/>
    <property type="evidence" value="ECO:0007669"/>
    <property type="project" value="TreeGrafter"/>
</dbReference>
<dbReference type="InterPro" id="IPR001360">
    <property type="entry name" value="Glyco_hydro_1"/>
</dbReference>
<dbReference type="Pfam" id="PF00232">
    <property type="entry name" value="Glyco_hydro_1"/>
    <property type="match status" value="1"/>
</dbReference>
<dbReference type="PRINTS" id="PR00131">
    <property type="entry name" value="GLHYDRLASE1"/>
</dbReference>
<comment type="caution">
    <text evidence="3">The sequence shown here is derived from an EMBL/GenBank/DDBJ whole genome shotgun (WGS) entry which is preliminary data.</text>
</comment>
<gene>
    <name evidence="3" type="ORF">SAY87_022059</name>
</gene>
<evidence type="ECO:0000313" key="3">
    <source>
        <dbReference type="EMBL" id="KAK4753261.1"/>
    </source>
</evidence>
<keyword evidence="4" id="KW-1185">Reference proteome</keyword>
<evidence type="ECO:0000256" key="1">
    <source>
        <dbReference type="ARBA" id="ARBA00010838"/>
    </source>
</evidence>
<organism evidence="3 4">
    <name type="scientific">Trapa incisa</name>
    <dbReference type="NCBI Taxonomy" id="236973"/>
    <lineage>
        <taxon>Eukaryota</taxon>
        <taxon>Viridiplantae</taxon>
        <taxon>Streptophyta</taxon>
        <taxon>Embryophyta</taxon>
        <taxon>Tracheophyta</taxon>
        <taxon>Spermatophyta</taxon>
        <taxon>Magnoliopsida</taxon>
        <taxon>eudicotyledons</taxon>
        <taxon>Gunneridae</taxon>
        <taxon>Pentapetalae</taxon>
        <taxon>rosids</taxon>
        <taxon>malvids</taxon>
        <taxon>Myrtales</taxon>
        <taxon>Lythraceae</taxon>
        <taxon>Trapa</taxon>
    </lineage>
</organism>
<dbReference type="PANTHER" id="PTHR10353">
    <property type="entry name" value="GLYCOSYL HYDROLASE"/>
    <property type="match status" value="1"/>
</dbReference>
<dbReference type="PANTHER" id="PTHR10353:SF27">
    <property type="entry name" value="BETA-GLUCOSIDASE 47"/>
    <property type="match status" value="1"/>
</dbReference>
<dbReference type="InterPro" id="IPR017853">
    <property type="entry name" value="GH"/>
</dbReference>
<sequence>MPSGLLTNDNRISIPYTIEISSLFATRNGADVRGYFAWSLLDNFEWNFRYTSRFRLYYADYKTMRRTPKLLAILLVQLVDTISLKQDGTERVQCNAKED</sequence>
<dbReference type="Proteomes" id="UP001345219">
    <property type="component" value="Chromosome 16"/>
</dbReference>
<dbReference type="Gene3D" id="3.20.20.80">
    <property type="entry name" value="Glycosidases"/>
    <property type="match status" value="1"/>
</dbReference>
<reference evidence="3 4" key="1">
    <citation type="journal article" date="2023" name="Hortic Res">
        <title>Pangenome of water caltrop reveals structural variations and asymmetric subgenome divergence after allopolyploidization.</title>
        <authorList>
            <person name="Zhang X."/>
            <person name="Chen Y."/>
            <person name="Wang L."/>
            <person name="Yuan Y."/>
            <person name="Fang M."/>
            <person name="Shi L."/>
            <person name="Lu R."/>
            <person name="Comes H.P."/>
            <person name="Ma Y."/>
            <person name="Chen Y."/>
            <person name="Huang G."/>
            <person name="Zhou Y."/>
            <person name="Zheng Z."/>
            <person name="Qiu Y."/>
        </authorList>
    </citation>
    <scope>NUCLEOTIDE SEQUENCE [LARGE SCALE GENOMIC DNA]</scope>
    <source>
        <tissue evidence="3">Roots</tissue>
    </source>
</reference>
<dbReference type="GO" id="GO:0005975">
    <property type="term" value="P:carbohydrate metabolic process"/>
    <property type="evidence" value="ECO:0007669"/>
    <property type="project" value="InterPro"/>
</dbReference>
<dbReference type="EMBL" id="JAXIOK010000016">
    <property type="protein sequence ID" value="KAK4753261.1"/>
    <property type="molecule type" value="Genomic_DNA"/>
</dbReference>
<evidence type="ECO:0000256" key="2">
    <source>
        <dbReference type="RuleBase" id="RU003690"/>
    </source>
</evidence>
<accession>A0AAN7JSH5</accession>
<proteinExistence type="inferred from homology"/>